<comment type="caution">
    <text evidence="5">The sequence shown here is derived from an EMBL/GenBank/DDBJ whole genome shotgun (WGS) entry which is preliminary data.</text>
</comment>
<name>A0A414HYJ0_9FIRM</name>
<dbReference type="RefSeq" id="WP_117997249.1">
    <property type="nucleotide sequence ID" value="NZ_QRWI01000007.1"/>
</dbReference>
<dbReference type="Proteomes" id="UP000286104">
    <property type="component" value="Unassembled WGS sequence"/>
</dbReference>
<keyword evidence="2" id="KW-1133">Transmembrane helix</keyword>
<evidence type="ECO:0000313" key="5">
    <source>
        <dbReference type="EMBL" id="RHD94616.1"/>
    </source>
</evidence>
<comment type="similarity">
    <text evidence="1">Belongs to the bacterial solute-binding protein 8 family.</text>
</comment>
<keyword evidence="2" id="KW-0812">Transmembrane</keyword>
<dbReference type="EMBL" id="QSJS01000008">
    <property type="protein sequence ID" value="RHD94616.1"/>
    <property type="molecule type" value="Genomic_DNA"/>
</dbReference>
<dbReference type="SUPFAM" id="SSF53807">
    <property type="entry name" value="Helical backbone' metal receptor"/>
    <property type="match status" value="1"/>
</dbReference>
<evidence type="ECO:0000313" key="3">
    <source>
        <dbReference type="EMBL" id="RGZ93643.1"/>
    </source>
</evidence>
<protein>
    <submittedName>
        <fullName evidence="5">ABC transporter substrate-binding protein</fullName>
    </submittedName>
</protein>
<dbReference type="Gene3D" id="3.40.50.1980">
    <property type="entry name" value="Nitrogenase molybdenum iron protein domain"/>
    <property type="match status" value="2"/>
</dbReference>
<evidence type="ECO:0000256" key="1">
    <source>
        <dbReference type="ARBA" id="ARBA00008814"/>
    </source>
</evidence>
<feature type="transmembrane region" description="Helical" evidence="2">
    <location>
        <begin position="7"/>
        <end position="23"/>
    </location>
</feature>
<evidence type="ECO:0000256" key="2">
    <source>
        <dbReference type="SAM" id="Phobius"/>
    </source>
</evidence>
<dbReference type="PANTHER" id="PTHR30535">
    <property type="entry name" value="VITAMIN B12-BINDING PROTEIN"/>
    <property type="match status" value="1"/>
</dbReference>
<dbReference type="PANTHER" id="PTHR30535:SF34">
    <property type="entry name" value="MOLYBDATE-BINDING PROTEIN MOLA"/>
    <property type="match status" value="1"/>
</dbReference>
<dbReference type="PROSITE" id="PS51257">
    <property type="entry name" value="PROKAR_LIPOPROTEIN"/>
    <property type="match status" value="1"/>
</dbReference>
<dbReference type="Proteomes" id="UP000284835">
    <property type="component" value="Unassembled WGS sequence"/>
</dbReference>
<reference evidence="7 8" key="1">
    <citation type="submission" date="2018-08" db="EMBL/GenBank/DDBJ databases">
        <title>A genome reference for cultivated species of the human gut microbiota.</title>
        <authorList>
            <person name="Zou Y."/>
            <person name="Xue W."/>
            <person name="Luo G."/>
        </authorList>
    </citation>
    <scope>NUCLEOTIDE SEQUENCE [LARGE SCALE GENOMIC DNA]</scope>
    <source>
        <strain evidence="6 9">AM29-10</strain>
        <strain evidence="5 8">AM30-13AC</strain>
        <strain evidence="4 10">AM36-3AA</strain>
        <strain evidence="3 7">AM47-6BH</strain>
    </source>
</reference>
<dbReference type="EMBL" id="QSES01000009">
    <property type="protein sequence ID" value="RGZ93643.1"/>
    <property type="molecule type" value="Genomic_DNA"/>
</dbReference>
<organism evidence="5 8">
    <name type="scientific">Agathobacter rectalis</name>
    <dbReference type="NCBI Taxonomy" id="39491"/>
    <lineage>
        <taxon>Bacteria</taxon>
        <taxon>Bacillati</taxon>
        <taxon>Bacillota</taxon>
        <taxon>Clostridia</taxon>
        <taxon>Lachnospirales</taxon>
        <taxon>Lachnospiraceae</taxon>
        <taxon>Agathobacter</taxon>
    </lineage>
</organism>
<dbReference type="EMBL" id="QSHU01000012">
    <property type="protein sequence ID" value="RHC38818.1"/>
    <property type="molecule type" value="Genomic_DNA"/>
</dbReference>
<evidence type="ECO:0000313" key="6">
    <source>
        <dbReference type="EMBL" id="RHE31916.1"/>
    </source>
</evidence>
<evidence type="ECO:0000313" key="7">
    <source>
        <dbReference type="Proteomes" id="UP000283721"/>
    </source>
</evidence>
<evidence type="ECO:0000313" key="4">
    <source>
        <dbReference type="EMBL" id="RHC38818.1"/>
    </source>
</evidence>
<gene>
    <name evidence="6" type="ORF">DW753_08300</name>
    <name evidence="5" type="ORF">DW775_07600</name>
    <name evidence="4" type="ORF">DW848_09905</name>
    <name evidence="3" type="ORF">DW967_05805</name>
</gene>
<evidence type="ECO:0000313" key="9">
    <source>
        <dbReference type="Proteomes" id="UP000285290"/>
    </source>
</evidence>
<evidence type="ECO:0000313" key="8">
    <source>
        <dbReference type="Proteomes" id="UP000284835"/>
    </source>
</evidence>
<dbReference type="InterPro" id="IPR050902">
    <property type="entry name" value="ABC_Transporter_SBP"/>
</dbReference>
<accession>A0A414HYJ0</accession>
<dbReference type="Proteomes" id="UP000285290">
    <property type="component" value="Unassembled WGS sequence"/>
</dbReference>
<sequence>MHGRKKIIIYILISIIGLFWLSGCDSPSSDSGNTESKAEAEAQNGLIYKSSMKLLYAKNFSVDYYEGGYKILTTKDGTKILTVPKGRKTPKDIDKDIIVLKEPVSDLYLVASGVMDMFDKLDAVDTIKFSGLDSDGWYIDSARKALESGRMLYAGKYSKPDYELLVSENCSLAIENTMITHSPQVTEKLKSFDIPSIIEYSSYEEEPLGRVEWVKFFGALTDWDEKADELFNEQVDIVNRIAKTDGTGTDDATKSDAAANDDSRPTVAFFYITSNGQVQVRKSTDYVPKMISLAGGKYIFDASNDDDTGRSTMNMQLEDFYNGAIDADYLIYNSAIDGGVKNLNELLNKCPVLADFRAVKDGNVFCTTNDMYQQSMSIGYMIDDMHSMITGAPDSGMKYLFKLNRKINSTKR</sequence>
<keyword evidence="2" id="KW-0472">Membrane</keyword>
<proteinExistence type="inferred from homology"/>
<dbReference type="AlphaFoldDB" id="A0A414HYJ0"/>
<dbReference type="Proteomes" id="UP000283721">
    <property type="component" value="Unassembled WGS sequence"/>
</dbReference>
<dbReference type="EMBL" id="QSKC01000009">
    <property type="protein sequence ID" value="RHE31916.1"/>
    <property type="molecule type" value="Genomic_DNA"/>
</dbReference>
<evidence type="ECO:0000313" key="10">
    <source>
        <dbReference type="Proteomes" id="UP000286104"/>
    </source>
</evidence>